<dbReference type="Gene3D" id="2.40.50.140">
    <property type="entry name" value="Nucleic acid-binding proteins"/>
    <property type="match status" value="1"/>
</dbReference>
<feature type="compositionally biased region" description="Polar residues" evidence="6">
    <location>
        <begin position="246"/>
        <end position="262"/>
    </location>
</feature>
<dbReference type="InterPro" id="IPR022966">
    <property type="entry name" value="RNase_II/R_CS"/>
</dbReference>
<keyword evidence="4 5" id="KW-0694">RNA-binding</keyword>
<dbReference type="GO" id="GO:0000175">
    <property type="term" value="F:3'-5'-RNA exonuclease activity"/>
    <property type="evidence" value="ECO:0007669"/>
    <property type="project" value="UniProtKB-UniRule"/>
</dbReference>
<dbReference type="InterPro" id="IPR028591">
    <property type="entry name" value="DIS3L2"/>
</dbReference>
<evidence type="ECO:0000313" key="9">
    <source>
        <dbReference type="Proteomes" id="UP000265703"/>
    </source>
</evidence>
<accession>A0A397TAM4</accession>
<dbReference type="PROSITE" id="PS01175">
    <property type="entry name" value="RIBONUCLEASE_II"/>
    <property type="match status" value="1"/>
</dbReference>
<dbReference type="InterPro" id="IPR041093">
    <property type="entry name" value="Dis3l2-like_C"/>
</dbReference>
<feature type="compositionally biased region" description="Basic and acidic residues" evidence="6">
    <location>
        <begin position="648"/>
        <end position="687"/>
    </location>
</feature>
<dbReference type="InterPro" id="IPR001900">
    <property type="entry name" value="RNase_II/R"/>
</dbReference>
<dbReference type="FunFam" id="2.40.50.700:FF:000002">
    <property type="entry name" value="Cell wall biogenesis protein"/>
    <property type="match status" value="1"/>
</dbReference>
<dbReference type="Pfam" id="PF17849">
    <property type="entry name" value="OB_Dis3"/>
    <property type="match status" value="1"/>
</dbReference>
<dbReference type="EMBL" id="QKYT01000082">
    <property type="protein sequence ID" value="RIA94399.1"/>
    <property type="molecule type" value="Genomic_DNA"/>
</dbReference>
<name>A0A397TAM4_9GLOM</name>
<dbReference type="PANTHER" id="PTHR23355:SF9">
    <property type="entry name" value="DIS3-LIKE EXONUCLEASE 2"/>
    <property type="match status" value="1"/>
</dbReference>
<evidence type="ECO:0000259" key="7">
    <source>
        <dbReference type="SMART" id="SM00955"/>
    </source>
</evidence>
<dbReference type="HAMAP" id="MF_03045">
    <property type="entry name" value="DIS3L2"/>
    <property type="match status" value="1"/>
</dbReference>
<dbReference type="GO" id="GO:0003723">
    <property type="term" value="F:RNA binding"/>
    <property type="evidence" value="ECO:0007669"/>
    <property type="project" value="UniProtKB-KW"/>
</dbReference>
<keyword evidence="1 5" id="KW-0963">Cytoplasm</keyword>
<comment type="caution">
    <text evidence="8">The sequence shown here is derived from an EMBL/GenBank/DDBJ whole genome shotgun (WGS) entry which is preliminary data.</text>
</comment>
<feature type="binding site" evidence="5">
    <location>
        <position position="815"/>
    </location>
    <ligand>
        <name>Mg(2+)</name>
        <dbReference type="ChEBI" id="CHEBI:18420"/>
    </ligand>
</feature>
<proteinExistence type="inferred from homology"/>
<dbReference type="SMART" id="SM00955">
    <property type="entry name" value="RNB"/>
    <property type="match status" value="1"/>
</dbReference>
<feature type="binding site" evidence="5">
    <location>
        <position position="806"/>
    </location>
    <ligand>
        <name>Mg(2+)</name>
        <dbReference type="ChEBI" id="CHEBI:18420"/>
    </ligand>
</feature>
<evidence type="ECO:0000256" key="4">
    <source>
        <dbReference type="ARBA" id="ARBA00022884"/>
    </source>
</evidence>
<dbReference type="OrthoDB" id="372421at2759"/>
<dbReference type="Gene3D" id="2.40.50.700">
    <property type="match status" value="1"/>
</dbReference>
<feature type="compositionally biased region" description="Polar residues" evidence="6">
    <location>
        <begin position="379"/>
        <end position="390"/>
    </location>
</feature>
<feature type="compositionally biased region" description="Basic and acidic residues" evidence="6">
    <location>
        <begin position="342"/>
        <end position="362"/>
    </location>
</feature>
<dbReference type="InterPro" id="IPR012340">
    <property type="entry name" value="NA-bd_OB-fold"/>
</dbReference>
<dbReference type="Pfam" id="PF00773">
    <property type="entry name" value="RNB"/>
    <property type="match status" value="1"/>
</dbReference>
<dbReference type="InterPro" id="IPR050180">
    <property type="entry name" value="RNR_Ribonuclease"/>
</dbReference>
<comment type="function">
    <text evidence="5">3'-5'-exoribonuclease that specifically recognizes RNAs polyuridylated at their 3' end and mediates their degradation. Component of an exosome-independent RNA degradation pathway that mediates degradation of cytoplasmic mRNAs that have been deadenylated and subsequently uridylated at their 3'.</text>
</comment>
<keyword evidence="5" id="KW-0540">Nuclease</keyword>
<dbReference type="STRING" id="658196.A0A397TAM4"/>
<dbReference type="GO" id="GO:1990074">
    <property type="term" value="P:polyuridylation-dependent mRNA catabolic process"/>
    <property type="evidence" value="ECO:0007669"/>
    <property type="project" value="UniProtKB-UniRule"/>
</dbReference>
<feature type="domain" description="RNB" evidence="7">
    <location>
        <begin position="794"/>
        <end position="1133"/>
    </location>
</feature>
<dbReference type="SUPFAM" id="SSF50249">
    <property type="entry name" value="Nucleic acid-binding proteins"/>
    <property type="match status" value="3"/>
</dbReference>
<feature type="compositionally biased region" description="Basic and acidic residues" evidence="6">
    <location>
        <begin position="413"/>
        <end position="422"/>
    </location>
</feature>
<sequence length="1410" mass="158217">MSSETNNNMTAAGSSSVVPEMLSNTSVTAFSDNNIAQEDTVEKQARRKQNRQSWKVPSKSDSKESKGNKTAVAIEDANGNENGDERKKKEKKSSKNRTDGNDQPIVDLTDNKQSQHQRRKSTANTPDIPNKNKNTNNNHPNKTSHRRGTSMANVGELQSASSKNAGKSKGSKDDSENKSEALESLQQIIASLKSLPAVPPKSQKLDKKDVEEVQTEPTSKHRRVESSIIGSGKRPSAAKQHKKHTSVSFSFPLTSSAVTSSLKGIPDSEDGKPMDIENALQDTISSLRRMSLDKGKAQKEKEVDKKKEDYEDGETEEEKKARRKKNQNNRKSINLDEITQSSDRKQELDSPKSPFDFKKNEEQQPQSAAKKSHRRHQSLGHTLSPASTSAAIVKANVPTHTRRHSVALNGSKDVLKELEKNQGRPSGTDAKGAHRRSNSRNFDSNWRSTASPLSALAQPFQPFPLPKFGIIQKKQQNQQNPNNQQQRKSLFAPYLPQVSLPPLLKQGELVSGVLRINKRNRSDAYVTTESLDADIYICGSKDRNRALEGDVVAVELLDPEKVWQTKKEKEEKKRKKEESAGIDKKKVDKKKDDVEVEGQGLLLFEDDDIVTDEHRPKYCGHVVAVMERMPGQLFSGTLALLRPSSTATKEREAAEKARREAEERAAGIEPKVDESKDDKRDEKNERPKIVWFKPTDKRVPLIAIPTEQAPHDFVENHQSYAQQLFVACIKRWPITSLHPFGTLVTQIGEIGGIDVETEALLKDNNVSSEEFHENVMKCLPVTPWTIPEKEIETRRDLRSTRIFTIDPPTAKDLDDAVSCTRLPDGNYEIGVHIADVSYFVKPNTALDRDARKRATTVYLVQKSGPMLPPLLCEELCSLNPGVERLATSVIWKMSPEGKPVETWYGRTIIRPCAKLSYENAQDVIDGKPLNTEVKFFNDHNAKEVEADIKLLHELSQRLREQRFKRGALSLGSIRLIFDLDEYDNPIECTVYEHKDANRLIEEFMLLANMSVAQKISSAFPEQALLRRHAPPIERRLNDFVEHANRLGYDFNASSAGELQKSLNAIENDDVRDVLKLLAVKPMQRAKYFCTGTLDIAKYHHYALNVPLYTHFTSPIRRYADILVHRMLDAALSGEKRFYLDKDAVQKTANHCNVKKEAAKNAQEQSSHLFLCVLLRNLSLQSGPVVREAIVIGVKDHAFDVLVPVFCIEKRVHLDQLPLETFIFNDETGDLILRWKAGVSSLEPILDDGSADDDDDVIDVDEDALLADDNDDYHYELMDVTSRPSDEENRLFDANSDNGEDDIDDDDDITGDENVEINQDLTITTVPAVSTYESPKVDYISAETSTFNQPSNKTSPPIIKVAELPQLQIDSDPEIPNSQIIRELCRLQVVITADCKKSPPVIKVLAVNPYA</sequence>
<gene>
    <name evidence="8" type="ORF">C1645_803591</name>
</gene>
<dbReference type="Gene3D" id="2.40.50.690">
    <property type="match status" value="1"/>
</dbReference>
<comment type="similarity">
    <text evidence="5">Belongs to the RNR ribonuclease family. DIS3L2 subfamily.</text>
</comment>
<feature type="region of interest" description="Disordered" evidence="6">
    <location>
        <begin position="644"/>
        <end position="687"/>
    </location>
</feature>
<keyword evidence="2 5" id="KW-0479">Metal-binding</keyword>
<protein>
    <recommendedName>
        <fullName evidence="5">DIS3-like exonuclease 2</fullName>
        <ecNumber evidence="5">3.1.13.-</ecNumber>
    </recommendedName>
</protein>
<dbReference type="GO" id="GO:0000932">
    <property type="term" value="C:P-body"/>
    <property type="evidence" value="ECO:0007669"/>
    <property type="project" value="UniProtKB-SubCell"/>
</dbReference>
<dbReference type="FunFam" id="2.40.50.690:FF:000001">
    <property type="entry name" value="Cell wall biogenesis protein"/>
    <property type="match status" value="1"/>
</dbReference>
<dbReference type="GO" id="GO:0000956">
    <property type="term" value="P:nuclear-transcribed mRNA catabolic process"/>
    <property type="evidence" value="ECO:0007669"/>
    <property type="project" value="UniProtKB-UniRule"/>
</dbReference>
<keyword evidence="9" id="KW-1185">Reference proteome</keyword>
<evidence type="ECO:0000256" key="2">
    <source>
        <dbReference type="ARBA" id="ARBA00022723"/>
    </source>
</evidence>
<feature type="region of interest" description="Disordered" evidence="6">
    <location>
        <begin position="24"/>
        <end position="446"/>
    </location>
</feature>
<keyword evidence="5" id="KW-0378">Hydrolase</keyword>
<feature type="compositionally biased region" description="Low complexity" evidence="6">
    <location>
        <begin position="159"/>
        <end position="168"/>
    </location>
</feature>
<dbReference type="InterPro" id="IPR041505">
    <property type="entry name" value="Dis3_CSD2"/>
</dbReference>
<feature type="compositionally biased region" description="Basic and acidic residues" evidence="6">
    <location>
        <begin position="170"/>
        <end position="181"/>
    </location>
</feature>
<dbReference type="Proteomes" id="UP000265703">
    <property type="component" value="Unassembled WGS sequence"/>
</dbReference>
<dbReference type="GO" id="GO:0046872">
    <property type="term" value="F:metal ion binding"/>
    <property type="evidence" value="ECO:0007669"/>
    <property type="project" value="UniProtKB-KW"/>
</dbReference>
<keyword evidence="5" id="KW-0464">Manganese</keyword>
<feature type="compositionally biased region" description="Polar residues" evidence="6">
    <location>
        <begin position="24"/>
        <end position="37"/>
    </location>
</feature>
<feature type="compositionally biased region" description="Basic and acidic residues" evidence="6">
    <location>
        <begin position="58"/>
        <end position="67"/>
    </location>
</feature>
<evidence type="ECO:0000313" key="8">
    <source>
        <dbReference type="EMBL" id="RIA94399.1"/>
    </source>
</evidence>
<dbReference type="PANTHER" id="PTHR23355">
    <property type="entry name" value="RIBONUCLEASE"/>
    <property type="match status" value="1"/>
</dbReference>
<comment type="subcellular location">
    <subcellularLocation>
        <location evidence="5">Cytoplasm</location>
    </subcellularLocation>
    <subcellularLocation>
        <location evidence="5">Cytoplasm</location>
        <location evidence="5">P-body</location>
    </subcellularLocation>
</comment>
<feature type="site" description="Important for catalytic activity" evidence="5">
    <location>
        <position position="814"/>
    </location>
</feature>
<feature type="region of interest" description="Disordered" evidence="6">
    <location>
        <begin position="565"/>
        <end position="590"/>
    </location>
</feature>
<dbReference type="Pfam" id="PF17877">
    <property type="entry name" value="Dis3l2_C_term"/>
    <property type="match status" value="1"/>
</dbReference>
<feature type="compositionally biased region" description="Basic and acidic residues" evidence="6">
    <location>
        <begin position="290"/>
        <end position="309"/>
    </location>
</feature>
<feature type="region of interest" description="Disordered" evidence="6">
    <location>
        <begin position="1282"/>
        <end position="1303"/>
    </location>
</feature>
<evidence type="ECO:0000256" key="6">
    <source>
        <dbReference type="SAM" id="MobiDB-lite"/>
    </source>
</evidence>
<organism evidence="8 9">
    <name type="scientific">Glomus cerebriforme</name>
    <dbReference type="NCBI Taxonomy" id="658196"/>
    <lineage>
        <taxon>Eukaryota</taxon>
        <taxon>Fungi</taxon>
        <taxon>Fungi incertae sedis</taxon>
        <taxon>Mucoromycota</taxon>
        <taxon>Glomeromycotina</taxon>
        <taxon>Glomeromycetes</taxon>
        <taxon>Glomerales</taxon>
        <taxon>Glomeraceae</taxon>
        <taxon>Glomus</taxon>
    </lineage>
</organism>
<evidence type="ECO:0000256" key="5">
    <source>
        <dbReference type="HAMAP-Rule" id="MF_03045"/>
    </source>
</evidence>
<dbReference type="EC" id="3.1.13.-" evidence="5"/>
<evidence type="ECO:0000256" key="1">
    <source>
        <dbReference type="ARBA" id="ARBA00022490"/>
    </source>
</evidence>
<feature type="compositionally biased region" description="Low complexity" evidence="6">
    <location>
        <begin position="124"/>
        <end position="141"/>
    </location>
</feature>
<keyword evidence="5" id="KW-0269">Exonuclease</keyword>
<comment type="cofactor">
    <cofactor evidence="5">
        <name>Mg(2+)</name>
        <dbReference type="ChEBI" id="CHEBI:18420"/>
    </cofactor>
    <cofactor evidence="5">
        <name>Mn(2+)</name>
        <dbReference type="ChEBI" id="CHEBI:29035"/>
    </cofactor>
</comment>
<keyword evidence="3 5" id="KW-0460">Magnesium</keyword>
<reference evidence="8 9" key="1">
    <citation type="submission" date="2018-06" db="EMBL/GenBank/DDBJ databases">
        <title>Comparative genomics reveals the genomic features of Rhizophagus irregularis, R. cerebriforme, R. diaphanum and Gigaspora rosea, and their symbiotic lifestyle signature.</title>
        <authorList>
            <person name="Morin E."/>
            <person name="San Clemente H."/>
            <person name="Chen E.C.H."/>
            <person name="De La Providencia I."/>
            <person name="Hainaut M."/>
            <person name="Kuo A."/>
            <person name="Kohler A."/>
            <person name="Murat C."/>
            <person name="Tang N."/>
            <person name="Roy S."/>
            <person name="Loubradou J."/>
            <person name="Henrissat B."/>
            <person name="Grigoriev I.V."/>
            <person name="Corradi N."/>
            <person name="Roux C."/>
            <person name="Martin F.M."/>
        </authorList>
    </citation>
    <scope>NUCLEOTIDE SEQUENCE [LARGE SCALE GENOMIC DNA]</scope>
    <source>
        <strain evidence="8 9">DAOM 227022</strain>
    </source>
</reference>
<evidence type="ECO:0000256" key="3">
    <source>
        <dbReference type="ARBA" id="ARBA00022842"/>
    </source>
</evidence>